<dbReference type="InterPro" id="IPR012349">
    <property type="entry name" value="Split_barrel_FMN-bd"/>
</dbReference>
<feature type="domain" description="General stress protein FMN-binding split barrel" evidence="1">
    <location>
        <begin position="8"/>
        <end position="149"/>
    </location>
</feature>
<sequence length="159" mass="17300">MTDVMTPEKIFEMIEGEHVCTFSSLEGSRIRSHPMSPQFVKGERVIWFMTETGASKLADLKADSDVTLAFSNGAKGSYVSLMGRANVVVDRAKVHELWSAPLKQYFDGPDDPKIVLIGFHADDADYWDGPNAVMAGIKMLVTAATGEPTDMGDSGRVAL</sequence>
<evidence type="ECO:0000313" key="3">
    <source>
        <dbReference type="Proteomes" id="UP000538147"/>
    </source>
</evidence>
<dbReference type="InterPro" id="IPR038725">
    <property type="entry name" value="YdaG_split_barrel_FMN-bd"/>
</dbReference>
<name>A0A841LAE7_9SPHN</name>
<dbReference type="PANTHER" id="PTHR34818:SF1">
    <property type="entry name" value="PROTEIN BLI-3"/>
    <property type="match status" value="1"/>
</dbReference>
<dbReference type="InterPro" id="IPR052917">
    <property type="entry name" value="Stress-Dev_Protein"/>
</dbReference>
<comment type="caution">
    <text evidence="2">The sequence shown here is derived from an EMBL/GenBank/DDBJ whole genome shotgun (WGS) entry which is preliminary data.</text>
</comment>
<dbReference type="Proteomes" id="UP000538147">
    <property type="component" value="Unassembled WGS sequence"/>
</dbReference>
<dbReference type="EMBL" id="JACIIV010000014">
    <property type="protein sequence ID" value="MBB6227933.1"/>
    <property type="molecule type" value="Genomic_DNA"/>
</dbReference>
<dbReference type="AlphaFoldDB" id="A0A841LAE7"/>
<keyword evidence="3" id="KW-1185">Reference proteome</keyword>
<organism evidence="2 3">
    <name type="scientific">Polymorphobacter multimanifer</name>
    <dbReference type="NCBI Taxonomy" id="1070431"/>
    <lineage>
        <taxon>Bacteria</taxon>
        <taxon>Pseudomonadati</taxon>
        <taxon>Pseudomonadota</taxon>
        <taxon>Alphaproteobacteria</taxon>
        <taxon>Sphingomonadales</taxon>
        <taxon>Sphingosinicellaceae</taxon>
        <taxon>Polymorphobacter</taxon>
    </lineage>
</organism>
<evidence type="ECO:0000259" key="1">
    <source>
        <dbReference type="Pfam" id="PF16242"/>
    </source>
</evidence>
<evidence type="ECO:0000313" key="2">
    <source>
        <dbReference type="EMBL" id="MBB6227933.1"/>
    </source>
</evidence>
<protein>
    <submittedName>
        <fullName evidence="2">General stress protein 26</fullName>
    </submittedName>
</protein>
<dbReference type="SUPFAM" id="SSF50475">
    <property type="entry name" value="FMN-binding split barrel"/>
    <property type="match status" value="1"/>
</dbReference>
<accession>A0A841LAE7</accession>
<dbReference type="RefSeq" id="WP_184199383.1">
    <property type="nucleotide sequence ID" value="NZ_BMOX01000061.1"/>
</dbReference>
<proteinExistence type="predicted"/>
<dbReference type="Gene3D" id="2.30.110.10">
    <property type="entry name" value="Electron Transport, Fmn-binding Protein, Chain A"/>
    <property type="match status" value="1"/>
</dbReference>
<gene>
    <name evidence="2" type="ORF">FHS79_002115</name>
</gene>
<dbReference type="Pfam" id="PF16242">
    <property type="entry name" value="Pyrid_ox_like"/>
    <property type="match status" value="1"/>
</dbReference>
<dbReference type="PANTHER" id="PTHR34818">
    <property type="entry name" value="PROTEIN BLI-3"/>
    <property type="match status" value="1"/>
</dbReference>
<reference evidence="2 3" key="1">
    <citation type="submission" date="2020-08" db="EMBL/GenBank/DDBJ databases">
        <title>Genomic Encyclopedia of Type Strains, Phase IV (KMG-IV): sequencing the most valuable type-strain genomes for metagenomic binning, comparative biology and taxonomic classification.</title>
        <authorList>
            <person name="Goeker M."/>
        </authorList>
    </citation>
    <scope>NUCLEOTIDE SEQUENCE [LARGE SCALE GENOMIC DNA]</scope>
    <source>
        <strain evidence="2 3">DSM 102189</strain>
    </source>
</reference>